<evidence type="ECO:0000256" key="1">
    <source>
        <dbReference type="SAM" id="MobiDB-lite"/>
    </source>
</evidence>
<evidence type="ECO:0000313" key="3">
    <source>
        <dbReference type="Proteomes" id="UP001249851"/>
    </source>
</evidence>
<keyword evidence="3" id="KW-1185">Reference proteome</keyword>
<feature type="region of interest" description="Disordered" evidence="1">
    <location>
        <begin position="396"/>
        <end position="427"/>
    </location>
</feature>
<dbReference type="EMBL" id="JARQWQ010000043">
    <property type="protein sequence ID" value="KAK2558681.1"/>
    <property type="molecule type" value="Genomic_DNA"/>
</dbReference>
<feature type="region of interest" description="Disordered" evidence="1">
    <location>
        <begin position="217"/>
        <end position="289"/>
    </location>
</feature>
<gene>
    <name evidence="2" type="ORF">P5673_018884</name>
</gene>
<accession>A0AAD9QD28</accession>
<dbReference type="AlphaFoldDB" id="A0AAD9QD28"/>
<feature type="compositionally biased region" description="Low complexity" evidence="1">
    <location>
        <begin position="320"/>
        <end position="338"/>
    </location>
</feature>
<comment type="caution">
    <text evidence="2">The sequence shown here is derived from an EMBL/GenBank/DDBJ whole genome shotgun (WGS) entry which is preliminary data.</text>
</comment>
<dbReference type="Proteomes" id="UP001249851">
    <property type="component" value="Unassembled WGS sequence"/>
</dbReference>
<feature type="compositionally biased region" description="Polar residues" evidence="1">
    <location>
        <begin position="352"/>
        <end position="361"/>
    </location>
</feature>
<feature type="compositionally biased region" description="Low complexity" evidence="1">
    <location>
        <begin position="225"/>
        <end position="239"/>
    </location>
</feature>
<evidence type="ECO:0000313" key="2">
    <source>
        <dbReference type="EMBL" id="KAK2558681.1"/>
    </source>
</evidence>
<feature type="compositionally biased region" description="Polar residues" evidence="1">
    <location>
        <begin position="415"/>
        <end position="425"/>
    </location>
</feature>
<feature type="compositionally biased region" description="Low complexity" evidence="1">
    <location>
        <begin position="254"/>
        <end position="264"/>
    </location>
</feature>
<reference evidence="2" key="1">
    <citation type="journal article" date="2023" name="G3 (Bethesda)">
        <title>Whole genome assembly and annotation of the endangered Caribbean coral Acropora cervicornis.</title>
        <authorList>
            <person name="Selwyn J.D."/>
            <person name="Vollmer S.V."/>
        </authorList>
    </citation>
    <scope>NUCLEOTIDE SEQUENCE</scope>
    <source>
        <strain evidence="2">K2</strain>
    </source>
</reference>
<organism evidence="2 3">
    <name type="scientific">Acropora cervicornis</name>
    <name type="common">Staghorn coral</name>
    <dbReference type="NCBI Taxonomy" id="6130"/>
    <lineage>
        <taxon>Eukaryota</taxon>
        <taxon>Metazoa</taxon>
        <taxon>Cnidaria</taxon>
        <taxon>Anthozoa</taxon>
        <taxon>Hexacorallia</taxon>
        <taxon>Scleractinia</taxon>
        <taxon>Astrocoeniina</taxon>
        <taxon>Acroporidae</taxon>
        <taxon>Acropora</taxon>
    </lineage>
</organism>
<name>A0AAD9QD28_ACRCE</name>
<feature type="region of interest" description="Disordered" evidence="1">
    <location>
        <begin position="320"/>
        <end position="380"/>
    </location>
</feature>
<feature type="compositionally biased region" description="Polar residues" evidence="1">
    <location>
        <begin position="280"/>
        <end position="289"/>
    </location>
</feature>
<protein>
    <submittedName>
        <fullName evidence="2">Uncharacterized protein</fullName>
    </submittedName>
</protein>
<proteinExistence type="predicted"/>
<sequence length="469" mass="50779">MAFSAQTDHGQREREEGVLCGINQGTLKKNHFIPNPAAKPFVPSHLNSALGRSVNRTWSAIEGQRPKVFTTGRNTVNVKPSQHTGKLIHHPSSQSCVNGPHSDFLLNNGVTFDEARTPTTSQSNNHIAFHLVSKVLEDESIFNSNSIEETTSGLEPFSRHTLVLSNGFDGTSHSWPISASRNGCVPVPSSSPNGATDVPGNFGSFPGQTIWSAEMNSRATPPLSPLDSSPPSSLTNSSLGVTPPFHSNPLAPTSSLTNSSGSASPIINGYNDELSPYPSPTGQHQQLGSQNGFHQSLFMPIKDKFAGNKVWNSSESGYYSVNGSSHPSQSSPSSVHGQTQYLSSPKERPQSLALTNGSYYFSSPSMSPSSPPSGQVHSHSAPQYINSTLEVNGGTWPKHAFSQDHLSPNHLPREAQNTFKQNGHSGHSILYRTKSPLSGELHYRLEECFEQLRCLEKERKKVQVCFCTP</sequence>
<reference evidence="2" key="2">
    <citation type="journal article" date="2023" name="Science">
        <title>Genomic signatures of disease resistance in endangered staghorn corals.</title>
        <authorList>
            <person name="Vollmer S.V."/>
            <person name="Selwyn J.D."/>
            <person name="Despard B.A."/>
            <person name="Roesel C.L."/>
        </authorList>
    </citation>
    <scope>NUCLEOTIDE SEQUENCE</scope>
    <source>
        <strain evidence="2">K2</strain>
    </source>
</reference>